<comment type="caution">
    <text evidence="2">The sequence shown here is derived from an EMBL/GenBank/DDBJ whole genome shotgun (WGS) entry which is preliminary data.</text>
</comment>
<dbReference type="InterPro" id="IPR046111">
    <property type="entry name" value="DUF6048"/>
</dbReference>
<name>A0A5C7GLM8_9FLAO</name>
<feature type="chain" id="PRO_5023005314" description="Outer membrane beta-barrel protein" evidence="1">
    <location>
        <begin position="27"/>
        <end position="243"/>
    </location>
</feature>
<sequence>MKMRHTLTCSISSIILMLTFCVSVNAQNDSIPTAVNDSLKVKHKYGLRIGGDIGKIARSFLDDEYTGFEITADFRLKKDLYVAGELGFEEKNNITDYMDVSTSGSYLKGGIDYNMYDNWLDMDNMVFAGFRVGASSFSHDRNSYSIYSTNQYWAPQFSSDSIEEFSGLTAFWAELILGMKVELFNNLYMGLNVQLKVLASETVPDNFENIYIPGFGKTYDSSGIGAGYSYTISYRIPLYKKGK</sequence>
<evidence type="ECO:0000313" key="3">
    <source>
        <dbReference type="Proteomes" id="UP000321080"/>
    </source>
</evidence>
<keyword evidence="1" id="KW-0732">Signal</keyword>
<dbReference type="AlphaFoldDB" id="A0A5C7GLM8"/>
<keyword evidence="3" id="KW-1185">Reference proteome</keyword>
<dbReference type="EMBL" id="VRKQ01000008">
    <property type="protein sequence ID" value="TXG39419.1"/>
    <property type="molecule type" value="Genomic_DNA"/>
</dbReference>
<accession>A0A5C7GLM8</accession>
<evidence type="ECO:0000313" key="2">
    <source>
        <dbReference type="EMBL" id="TXG39419.1"/>
    </source>
</evidence>
<gene>
    <name evidence="2" type="ORF">FUA22_05975</name>
</gene>
<dbReference type="Pfam" id="PF19515">
    <property type="entry name" value="DUF6048"/>
    <property type="match status" value="1"/>
</dbReference>
<organism evidence="2 3">
    <name type="scientific">Seonamhaeicola maritimus</name>
    <dbReference type="NCBI Taxonomy" id="2591822"/>
    <lineage>
        <taxon>Bacteria</taxon>
        <taxon>Pseudomonadati</taxon>
        <taxon>Bacteroidota</taxon>
        <taxon>Flavobacteriia</taxon>
        <taxon>Flavobacteriales</taxon>
        <taxon>Flavobacteriaceae</taxon>
    </lineage>
</organism>
<dbReference type="OrthoDB" id="1199048at2"/>
<evidence type="ECO:0008006" key="4">
    <source>
        <dbReference type="Google" id="ProtNLM"/>
    </source>
</evidence>
<proteinExistence type="predicted"/>
<protein>
    <recommendedName>
        <fullName evidence="4">Outer membrane beta-barrel protein</fullName>
    </recommendedName>
</protein>
<dbReference type="Proteomes" id="UP000321080">
    <property type="component" value="Unassembled WGS sequence"/>
</dbReference>
<evidence type="ECO:0000256" key="1">
    <source>
        <dbReference type="SAM" id="SignalP"/>
    </source>
</evidence>
<feature type="signal peptide" evidence="1">
    <location>
        <begin position="1"/>
        <end position="26"/>
    </location>
</feature>
<reference evidence="2 3" key="1">
    <citation type="submission" date="2019-08" db="EMBL/GenBank/DDBJ databases">
        <title>Seonamhaeicola sediminis sp. nov., isolated from marine sediment.</title>
        <authorList>
            <person name="Cao W.R."/>
        </authorList>
    </citation>
    <scope>NUCLEOTIDE SEQUENCE [LARGE SCALE GENOMIC DNA]</scope>
    <source>
        <strain evidence="2 3">1505</strain>
    </source>
</reference>